<accession>A0A939S6N6</accession>
<keyword evidence="3" id="KW-1185">Reference proteome</keyword>
<name>A0A939S6N6_9MICO</name>
<gene>
    <name evidence="2" type="ORF">J4H92_11510</name>
</gene>
<sequence length="288" mass="29649">MNVYHPERAAAVRAQLISHASARRRFPNVLLAILLVVSGALGGAGVAVGAYAVSGGISPELAAEPSTDPDRVDGLDAPGGVIPGTPIISLLGEPQSHTFDDEDLEIDLLPDAPHGATHARVTLQGTAAGTVAFGVDPGGDNPSARWDATDIGNPRSSAWEDILLDRDRRILYLSAAGAAGVATIQFVSHVPTELGVNASGETYGVGDFAEGEPDLVAVTGVGPDGGAVLGYARATDLEAFSPDHPGLPSDPDQATAWQAERDAKYPNGWEVPVYESDGTTEIGSFRVG</sequence>
<dbReference type="RefSeq" id="WP_208098332.1">
    <property type="nucleotide sequence ID" value="NZ_JAGDYM010000013.1"/>
</dbReference>
<dbReference type="AlphaFoldDB" id="A0A939S6N6"/>
<reference evidence="2" key="1">
    <citation type="submission" date="2021-03" db="EMBL/GenBank/DDBJ databases">
        <title>Leucobacter chromiisoli sp. nov., isolated from chromium-containing soil of chemical plant.</title>
        <authorList>
            <person name="Xu Z."/>
        </authorList>
    </citation>
    <scope>NUCLEOTIDE SEQUENCE</scope>
    <source>
        <strain evidence="2">S27</strain>
    </source>
</reference>
<dbReference type="EMBL" id="JAGDYM010000013">
    <property type="protein sequence ID" value="MBO1902574.1"/>
    <property type="molecule type" value="Genomic_DNA"/>
</dbReference>
<evidence type="ECO:0000256" key="1">
    <source>
        <dbReference type="SAM" id="Phobius"/>
    </source>
</evidence>
<evidence type="ECO:0000313" key="3">
    <source>
        <dbReference type="Proteomes" id="UP000664382"/>
    </source>
</evidence>
<feature type="transmembrane region" description="Helical" evidence="1">
    <location>
        <begin position="29"/>
        <end position="53"/>
    </location>
</feature>
<keyword evidence="1" id="KW-0812">Transmembrane</keyword>
<keyword evidence="1" id="KW-1133">Transmembrane helix</keyword>
<protein>
    <submittedName>
        <fullName evidence="2">Uncharacterized protein</fullName>
    </submittedName>
</protein>
<dbReference type="Proteomes" id="UP000664382">
    <property type="component" value="Unassembled WGS sequence"/>
</dbReference>
<organism evidence="2 3">
    <name type="scientific">Leucobacter weissii</name>
    <dbReference type="NCBI Taxonomy" id="1983706"/>
    <lineage>
        <taxon>Bacteria</taxon>
        <taxon>Bacillati</taxon>
        <taxon>Actinomycetota</taxon>
        <taxon>Actinomycetes</taxon>
        <taxon>Micrococcales</taxon>
        <taxon>Microbacteriaceae</taxon>
        <taxon>Leucobacter</taxon>
    </lineage>
</organism>
<evidence type="ECO:0000313" key="2">
    <source>
        <dbReference type="EMBL" id="MBO1902574.1"/>
    </source>
</evidence>
<proteinExistence type="predicted"/>
<comment type="caution">
    <text evidence="2">The sequence shown here is derived from an EMBL/GenBank/DDBJ whole genome shotgun (WGS) entry which is preliminary data.</text>
</comment>
<keyword evidence="1" id="KW-0472">Membrane</keyword>